<evidence type="ECO:0000313" key="11">
    <source>
        <dbReference type="Ensembl" id="ENSDLAP00005069343.1"/>
    </source>
</evidence>
<comment type="similarity">
    <text evidence="8">Belongs to the TRAFAC class TrmE-Era-EngA-EngB-Septin-like GTPase superfamily. Septin GTPase family.</text>
</comment>
<sequence>MSVSVNDHLEGILSDFEALKRSFDIEEVDDIPSFSTASPISTPVAPSSPHFFLNQNKASEGRGGGCQSPSLAFNNNNNLGSTAHHSRISLSSNPSPVLKSRSVVSSLSFNRGTMNKLAIHNNGSSMTRAASFQSRLNPSSYSMSGPGSDNDSLHSSTSSLEYSGGCGGALPPTKHGSYSSPPPQGEYHRTQSQFPHQLEGGANLGRTPNLKKFSSHGSVFHSEMDQGQGMMLGVPEPQGVNHGSMPSLDLQIRDGGGGMGSIPVPEMICSPVPLSPAQSLKLEIPSGPQVAQVVSNLLSPYSPSSLSSPRAIRSLEDGKDTVGSILQRIASFSRNVSTDTIPAAVQAATVQSNCGSSFGCPAETRPTWKQGRKKHEETAGELETDKLTQMEEEKERGNMGQEQGDEGKNQEQPSSGNSQNFMTEKEENCVGVCTKMEEKGKEKGMEEGEMQKEMELEAEVKVELRQSVPGLQMSFIQGTDLFGYVGIEAVLDQMRSKTMKAGFEFNIMVVGQSGLGKSTLVNTLFKSKVSRKSCTPNYEEKISKTVKLHTVSHVIEEKGVKMKLTVIDTPGFGDQINNENCWEPILKYVNEQYEKYLREELHVNRKRRIPDSRVHCCIYFLPATGHRLRPIDVEFLKRLGKIVSIVPIIAKADTLTIEERQEFKERIRQDLAANGIHVYPQKEYDEDPEERILNDRIRESIPFAVVGTDKEHQVNGNKVLGRKTKWGIIEVENVAHCEFANLRDLLIRSHLQDLKDVTHNIHYETYRVRRLNESNMDFSELGLSTWLLENGTADKWESESHL</sequence>
<accession>A0A8P4K8L1</accession>
<evidence type="ECO:0000313" key="12">
    <source>
        <dbReference type="Proteomes" id="UP000694389"/>
    </source>
</evidence>
<keyword evidence="3" id="KW-0132">Cell division</keyword>
<feature type="region of interest" description="Disordered" evidence="9">
    <location>
        <begin position="358"/>
        <end position="425"/>
    </location>
</feature>
<dbReference type="GO" id="GO:0005525">
    <property type="term" value="F:GTP binding"/>
    <property type="evidence" value="ECO:0007669"/>
    <property type="project" value="UniProtKB-KW"/>
</dbReference>
<name>A0A8P4K8L1_DICLA</name>
<evidence type="ECO:0000256" key="3">
    <source>
        <dbReference type="ARBA" id="ARBA00022618"/>
    </source>
</evidence>
<keyword evidence="12" id="KW-1185">Reference proteome</keyword>
<gene>
    <name evidence="11" type="primary">LOC127355735</name>
</gene>
<dbReference type="Proteomes" id="UP000694389">
    <property type="component" value="Unassembled WGS sequence"/>
</dbReference>
<dbReference type="InterPro" id="IPR027417">
    <property type="entry name" value="P-loop_NTPase"/>
</dbReference>
<dbReference type="SUPFAM" id="SSF52540">
    <property type="entry name" value="P-loop containing nucleoside triphosphate hydrolases"/>
    <property type="match status" value="1"/>
</dbReference>
<dbReference type="Pfam" id="PF00735">
    <property type="entry name" value="Septin"/>
    <property type="match status" value="1"/>
</dbReference>
<organism evidence="11 12">
    <name type="scientific">Dicentrarchus labrax</name>
    <name type="common">European seabass</name>
    <name type="synonym">Morone labrax</name>
    <dbReference type="NCBI Taxonomy" id="13489"/>
    <lineage>
        <taxon>Eukaryota</taxon>
        <taxon>Metazoa</taxon>
        <taxon>Chordata</taxon>
        <taxon>Craniata</taxon>
        <taxon>Vertebrata</taxon>
        <taxon>Euteleostomi</taxon>
        <taxon>Actinopterygii</taxon>
        <taxon>Neopterygii</taxon>
        <taxon>Teleostei</taxon>
        <taxon>Neoteleostei</taxon>
        <taxon>Acanthomorphata</taxon>
        <taxon>Eupercaria</taxon>
        <taxon>Moronidae</taxon>
        <taxon>Dicentrarchus</taxon>
    </lineage>
</organism>
<keyword evidence="5 8" id="KW-0342">GTP-binding</keyword>
<reference evidence="11" key="1">
    <citation type="submission" date="2025-08" db="UniProtKB">
        <authorList>
            <consortium name="Ensembl"/>
        </authorList>
    </citation>
    <scope>IDENTIFICATION</scope>
</reference>
<proteinExistence type="inferred from homology"/>
<feature type="compositionally biased region" description="Basic and acidic residues" evidence="9">
    <location>
        <begin position="374"/>
        <end position="397"/>
    </location>
</feature>
<keyword evidence="4 8" id="KW-0547">Nucleotide-binding</keyword>
<dbReference type="InterPro" id="IPR005225">
    <property type="entry name" value="Small_GTP-bd"/>
</dbReference>
<dbReference type="FunFam" id="3.40.50.300:FF:000143">
    <property type="entry name" value="septin-9 isoform X1"/>
    <property type="match status" value="1"/>
</dbReference>
<feature type="region of interest" description="Disordered" evidence="9">
    <location>
        <begin position="129"/>
        <end position="215"/>
    </location>
</feature>
<protein>
    <recommendedName>
        <fullName evidence="10">Septin-type G domain-containing protein</fullName>
    </recommendedName>
</protein>
<keyword evidence="7" id="KW-0131">Cell cycle</keyword>
<evidence type="ECO:0000256" key="8">
    <source>
        <dbReference type="RuleBase" id="RU004560"/>
    </source>
</evidence>
<feature type="region of interest" description="Disordered" evidence="9">
    <location>
        <begin position="39"/>
        <end position="68"/>
    </location>
</feature>
<evidence type="ECO:0000256" key="2">
    <source>
        <dbReference type="ARBA" id="ARBA00022490"/>
    </source>
</evidence>
<feature type="compositionally biased region" description="Polar residues" evidence="9">
    <location>
        <begin position="410"/>
        <end position="422"/>
    </location>
</feature>
<keyword evidence="2" id="KW-0963">Cytoplasm</keyword>
<dbReference type="InterPro" id="IPR016491">
    <property type="entry name" value="Septin"/>
</dbReference>
<dbReference type="AlphaFoldDB" id="A0A8P4K8L1"/>
<evidence type="ECO:0000256" key="9">
    <source>
        <dbReference type="SAM" id="MobiDB-lite"/>
    </source>
</evidence>
<dbReference type="InterPro" id="IPR030379">
    <property type="entry name" value="G_SEPTIN_dom"/>
</dbReference>
<dbReference type="NCBIfam" id="TIGR00231">
    <property type="entry name" value="small_GTP"/>
    <property type="match status" value="1"/>
</dbReference>
<dbReference type="GO" id="GO:0005856">
    <property type="term" value="C:cytoskeleton"/>
    <property type="evidence" value="ECO:0007669"/>
    <property type="project" value="UniProtKB-SubCell"/>
</dbReference>
<evidence type="ECO:0000256" key="1">
    <source>
        <dbReference type="ARBA" id="ARBA00004245"/>
    </source>
</evidence>
<comment type="subcellular location">
    <subcellularLocation>
        <location evidence="1">Cytoplasm</location>
        <location evidence="1">Cytoskeleton</location>
    </subcellularLocation>
</comment>
<dbReference type="PROSITE" id="PS51719">
    <property type="entry name" value="G_SEPTIN"/>
    <property type="match status" value="1"/>
</dbReference>
<keyword evidence="6" id="KW-0206">Cytoskeleton</keyword>
<dbReference type="GO" id="GO:0051301">
    <property type="term" value="P:cell division"/>
    <property type="evidence" value="ECO:0007669"/>
    <property type="project" value="UniProtKB-KW"/>
</dbReference>
<dbReference type="PANTHER" id="PTHR18884">
    <property type="entry name" value="SEPTIN"/>
    <property type="match status" value="1"/>
</dbReference>
<evidence type="ECO:0000259" key="10">
    <source>
        <dbReference type="PROSITE" id="PS51719"/>
    </source>
</evidence>
<evidence type="ECO:0000256" key="5">
    <source>
        <dbReference type="ARBA" id="ARBA00023134"/>
    </source>
</evidence>
<dbReference type="Gene3D" id="3.40.50.300">
    <property type="entry name" value="P-loop containing nucleotide triphosphate hydrolases"/>
    <property type="match status" value="1"/>
</dbReference>
<evidence type="ECO:0000256" key="6">
    <source>
        <dbReference type="ARBA" id="ARBA00023212"/>
    </source>
</evidence>
<evidence type="ECO:0000256" key="4">
    <source>
        <dbReference type="ARBA" id="ARBA00022741"/>
    </source>
</evidence>
<dbReference type="GeneTree" id="ENSGT00940000158310"/>
<dbReference type="Ensembl" id="ENSDLAT00005070469.1">
    <property type="protein sequence ID" value="ENSDLAP00005069343.1"/>
    <property type="gene ID" value="ENSDLAG00005030359.1"/>
</dbReference>
<dbReference type="CDD" id="cd01850">
    <property type="entry name" value="CDC_Septin"/>
    <property type="match status" value="1"/>
</dbReference>
<feature type="domain" description="Septin-type G" evidence="10">
    <location>
        <begin position="501"/>
        <end position="773"/>
    </location>
</feature>
<reference evidence="11" key="2">
    <citation type="submission" date="2025-09" db="UniProtKB">
        <authorList>
            <consortium name="Ensembl"/>
        </authorList>
    </citation>
    <scope>IDENTIFICATION</scope>
</reference>
<evidence type="ECO:0000256" key="7">
    <source>
        <dbReference type="ARBA" id="ARBA00023306"/>
    </source>
</evidence>
<feature type="compositionally biased region" description="Low complexity" evidence="9">
    <location>
        <begin position="148"/>
        <end position="163"/>
    </location>
</feature>
<feature type="compositionally biased region" description="Polar residues" evidence="9">
    <location>
        <begin position="129"/>
        <end position="147"/>
    </location>
</feature>